<feature type="compositionally biased region" description="Polar residues" evidence="1">
    <location>
        <begin position="10"/>
        <end position="21"/>
    </location>
</feature>
<proteinExistence type="predicted"/>
<dbReference type="Proteomes" id="UP000887013">
    <property type="component" value="Unassembled WGS sequence"/>
</dbReference>
<sequence>MSYGRKKRSASTVSDFDQGRTLTVTNEVNVLDDDHRTPRAS</sequence>
<organism evidence="2 3">
    <name type="scientific">Nephila pilipes</name>
    <name type="common">Giant wood spider</name>
    <name type="synonym">Nephila maculata</name>
    <dbReference type="NCBI Taxonomy" id="299642"/>
    <lineage>
        <taxon>Eukaryota</taxon>
        <taxon>Metazoa</taxon>
        <taxon>Ecdysozoa</taxon>
        <taxon>Arthropoda</taxon>
        <taxon>Chelicerata</taxon>
        <taxon>Arachnida</taxon>
        <taxon>Araneae</taxon>
        <taxon>Araneomorphae</taxon>
        <taxon>Entelegynae</taxon>
        <taxon>Araneoidea</taxon>
        <taxon>Nephilidae</taxon>
        <taxon>Nephila</taxon>
    </lineage>
</organism>
<gene>
    <name evidence="2" type="ORF">NPIL_260091</name>
</gene>
<dbReference type="OrthoDB" id="6419027at2759"/>
<protein>
    <submittedName>
        <fullName evidence="2">Uncharacterized protein</fullName>
    </submittedName>
</protein>
<dbReference type="AlphaFoldDB" id="A0A8X6TFS0"/>
<name>A0A8X6TFS0_NEPPI</name>
<feature type="region of interest" description="Disordered" evidence="1">
    <location>
        <begin position="1"/>
        <end position="21"/>
    </location>
</feature>
<evidence type="ECO:0000313" key="2">
    <source>
        <dbReference type="EMBL" id="GFT12187.1"/>
    </source>
</evidence>
<dbReference type="EMBL" id="BMAW01104065">
    <property type="protein sequence ID" value="GFT12187.1"/>
    <property type="molecule type" value="Genomic_DNA"/>
</dbReference>
<keyword evidence="3" id="KW-1185">Reference proteome</keyword>
<comment type="caution">
    <text evidence="2">The sequence shown here is derived from an EMBL/GenBank/DDBJ whole genome shotgun (WGS) entry which is preliminary data.</text>
</comment>
<evidence type="ECO:0000256" key="1">
    <source>
        <dbReference type="SAM" id="MobiDB-lite"/>
    </source>
</evidence>
<reference evidence="2" key="1">
    <citation type="submission" date="2020-08" db="EMBL/GenBank/DDBJ databases">
        <title>Multicomponent nature underlies the extraordinary mechanical properties of spider dragline silk.</title>
        <authorList>
            <person name="Kono N."/>
            <person name="Nakamura H."/>
            <person name="Mori M."/>
            <person name="Yoshida Y."/>
            <person name="Ohtoshi R."/>
            <person name="Malay A.D."/>
            <person name="Moran D.A.P."/>
            <person name="Tomita M."/>
            <person name="Numata K."/>
            <person name="Arakawa K."/>
        </authorList>
    </citation>
    <scope>NUCLEOTIDE SEQUENCE</scope>
</reference>
<accession>A0A8X6TFS0</accession>
<feature type="non-terminal residue" evidence="2">
    <location>
        <position position="41"/>
    </location>
</feature>
<evidence type="ECO:0000313" key="3">
    <source>
        <dbReference type="Proteomes" id="UP000887013"/>
    </source>
</evidence>